<dbReference type="InterPro" id="IPR047971">
    <property type="entry name" value="ExeM-like"/>
</dbReference>
<sequence>MLSNSREPGFTLPSARRLAATAAGLTLVCSGVALGAAPAQAAADHLVISEAYGGGGNSGATYKNDFIELYNPTASAVDLSTWSVQYRGATGTGAGTVTKLTGSIAPGGHYLVQEAAGAGGTTALPTPDATGTIAMGGTGFQVWLSNGQTALTPPASKVPAGTPGIVDLVGASSGAYSYETAPAPAPSNTTAVTRDATGTDTDNNSADLTTAAPDPQNSGPAAPPQEPTTVDRTIAEVQGTGSASPYAGDTTTYVRTRGVVTAAYPKGGFYGFVIQTPGTGAGTDATPGASDGLYVYQTSGGVGAKVGDYVEVSGLVSEFSGGLTELTYDPSDTRSTLTVLPDAHGPVTPLAADLPTTTADREAHESELLDLSGQRFTVSSNYATNQYAEIGLATGTTPLVAPTEEYDAQDTAAIAAATAANAARAITLDDGSSTNFLPFGGGANQDIPLPWLSPTNTVRVSSAATFRQPVVLDYRNNTWKLQPTHQVTDEGTDVVTFSDTRAENQRPQDVGGDLTLATSNVLNFFNTTGEDYVAGGAGRSCTYYVDRDDQPVTDDTCTPNGPRGAAQADDLVRQRDKIVAAINTLDADIVSLEEVENSVALGEADRDDALSDLVDHLNTAAGVDRWAFVPSPPASDLPPTSEQDVIRTAFIYDPATVQPVGVSKVLVGSSAFNNAREPLAQTFKPKGAPDRTTFGVIVNHFKSKGSGANDGTGQGNANPDRIAQAKALAAFADQFTAERGISKLFLTGDFNSYSMEDPVQELEKAGYTSLESDQADEWTYNFSGSSGSLDHVFANAAALGDVTGVDIWNNNADESVAYEYSRANYNATDFYVPNQFRASDHDPEIIGVDVPGFPAVDTTTAATSSPMTYGTDGSVAVQVTSTEPTTGTVTLLDGTTELASAPVAQDGTATISVPGTALTPGSHDLVVAYSGDDSNHASQAPVTVGVAKATPTLALTLTPRSSIPKNTRAGLDVGLTAPQQTVTGQVTVQSVNGTRVVQLTDGSAAVDLGVFKQAGTYVVTASYGGSDLARPVTRQVTLTVTKK</sequence>
<dbReference type="GO" id="GO:0004519">
    <property type="term" value="F:endonuclease activity"/>
    <property type="evidence" value="ECO:0007669"/>
    <property type="project" value="UniProtKB-KW"/>
</dbReference>
<keyword evidence="2" id="KW-0732">Signal</keyword>
<dbReference type="InterPro" id="IPR032109">
    <property type="entry name" value="Big_3_5"/>
</dbReference>
<gene>
    <name evidence="4" type="ORF">H5V45_19905</name>
</gene>
<dbReference type="Pfam" id="PF00932">
    <property type="entry name" value="LTD"/>
    <property type="match status" value="1"/>
</dbReference>
<dbReference type="SUPFAM" id="SSF56219">
    <property type="entry name" value="DNase I-like"/>
    <property type="match status" value="1"/>
</dbReference>
<feature type="region of interest" description="Disordered" evidence="1">
    <location>
        <begin position="180"/>
        <end position="229"/>
    </location>
</feature>
<dbReference type="PANTHER" id="PTHR42834">
    <property type="entry name" value="ENDONUCLEASE/EXONUCLEASE/PHOSPHATASE FAMILY PROTEIN (AFU_ORTHOLOGUE AFUA_3G09210)"/>
    <property type="match status" value="1"/>
</dbReference>
<feature type="compositionally biased region" description="Low complexity" evidence="1">
    <location>
        <begin position="180"/>
        <end position="193"/>
    </location>
</feature>
<dbReference type="PROSITE" id="PS50194">
    <property type="entry name" value="FILAMIN_REPEAT"/>
    <property type="match status" value="1"/>
</dbReference>
<dbReference type="InterPro" id="IPR017868">
    <property type="entry name" value="Filamin/ABP280_repeat-like"/>
</dbReference>
<name>A0A7X0VCA4_9ACTN</name>
<evidence type="ECO:0000313" key="5">
    <source>
        <dbReference type="Proteomes" id="UP000523955"/>
    </source>
</evidence>
<dbReference type="Gene3D" id="3.60.10.10">
    <property type="entry name" value="Endonuclease/exonuclease/phosphatase"/>
    <property type="match status" value="1"/>
</dbReference>
<dbReference type="CDD" id="cd04486">
    <property type="entry name" value="YhcR_OBF_like"/>
    <property type="match status" value="1"/>
</dbReference>
<protein>
    <submittedName>
        <fullName evidence="4">ExeM/NucH family extracellular endonuclease</fullName>
    </submittedName>
</protein>
<dbReference type="CDD" id="cd10283">
    <property type="entry name" value="MnuA_DNase1-like"/>
    <property type="match status" value="1"/>
</dbReference>
<dbReference type="InterPro" id="IPR036691">
    <property type="entry name" value="Endo/exonu/phosph_ase_sf"/>
</dbReference>
<evidence type="ECO:0000256" key="2">
    <source>
        <dbReference type="SAM" id="SignalP"/>
    </source>
</evidence>
<dbReference type="RefSeq" id="WP_185254910.1">
    <property type="nucleotide sequence ID" value="NZ_JACKXE010000002.1"/>
</dbReference>
<dbReference type="AlphaFoldDB" id="A0A7X0VCA4"/>
<dbReference type="PANTHER" id="PTHR42834:SF1">
    <property type="entry name" value="ENDONUCLEASE_EXONUCLEASE_PHOSPHATASE FAMILY PROTEIN (AFU_ORTHOLOGUE AFUA_3G09210)"/>
    <property type="match status" value="1"/>
</dbReference>
<reference evidence="4 5" key="1">
    <citation type="submission" date="2020-08" db="EMBL/GenBank/DDBJ databases">
        <authorList>
            <person name="Seo M.-J."/>
        </authorList>
    </citation>
    <scope>NUCLEOTIDE SEQUENCE [LARGE SCALE GENOMIC DNA]</scope>
    <source>
        <strain evidence="4 5">KIGAM211</strain>
    </source>
</reference>
<evidence type="ECO:0000313" key="4">
    <source>
        <dbReference type="EMBL" id="MBB6629594.1"/>
    </source>
</evidence>
<evidence type="ECO:0000256" key="1">
    <source>
        <dbReference type="SAM" id="MobiDB-lite"/>
    </source>
</evidence>
<dbReference type="InterPro" id="IPR013783">
    <property type="entry name" value="Ig-like_fold"/>
</dbReference>
<evidence type="ECO:0000259" key="3">
    <source>
        <dbReference type="PROSITE" id="PS51841"/>
    </source>
</evidence>
<dbReference type="Pfam" id="PF03372">
    <property type="entry name" value="Exo_endo_phos"/>
    <property type="match status" value="1"/>
</dbReference>
<accession>A0A7X0VCA4</accession>
<feature type="chain" id="PRO_5030781025" evidence="2">
    <location>
        <begin position="42"/>
        <end position="1043"/>
    </location>
</feature>
<dbReference type="PROSITE" id="PS51841">
    <property type="entry name" value="LTD"/>
    <property type="match status" value="1"/>
</dbReference>
<dbReference type="InterPro" id="IPR005135">
    <property type="entry name" value="Endo/exonuclease/phosphatase"/>
</dbReference>
<dbReference type="InterPro" id="IPR001322">
    <property type="entry name" value="Lamin_tail_dom"/>
</dbReference>
<feature type="compositionally biased region" description="Polar residues" evidence="1">
    <location>
        <begin position="196"/>
        <end position="208"/>
    </location>
</feature>
<proteinExistence type="predicted"/>
<comment type="caution">
    <text evidence="4">The sequence shown here is derived from an EMBL/GenBank/DDBJ whole genome shotgun (WGS) entry which is preliminary data.</text>
</comment>
<feature type="domain" description="LTD" evidence="3">
    <location>
        <begin position="33"/>
        <end position="180"/>
    </location>
</feature>
<organism evidence="4 5">
    <name type="scientific">Nocardioides luti</name>
    <dbReference type="NCBI Taxonomy" id="2761101"/>
    <lineage>
        <taxon>Bacteria</taxon>
        <taxon>Bacillati</taxon>
        <taxon>Actinomycetota</taxon>
        <taxon>Actinomycetes</taxon>
        <taxon>Propionibacteriales</taxon>
        <taxon>Nocardioidaceae</taxon>
        <taxon>Nocardioides</taxon>
    </lineage>
</organism>
<feature type="signal peptide" evidence="2">
    <location>
        <begin position="1"/>
        <end position="41"/>
    </location>
</feature>
<dbReference type="GO" id="GO:0005975">
    <property type="term" value="P:carbohydrate metabolic process"/>
    <property type="evidence" value="ECO:0007669"/>
    <property type="project" value="UniProtKB-ARBA"/>
</dbReference>
<dbReference type="NCBIfam" id="NF033681">
    <property type="entry name" value="ExeM_NucH_DNase"/>
    <property type="match status" value="1"/>
</dbReference>
<keyword evidence="4" id="KW-0378">Hydrolase</keyword>
<keyword evidence="4" id="KW-0540">Nuclease</keyword>
<keyword evidence="5" id="KW-1185">Reference proteome</keyword>
<dbReference type="EMBL" id="JACKXE010000002">
    <property type="protein sequence ID" value="MBB6629594.1"/>
    <property type="molecule type" value="Genomic_DNA"/>
</dbReference>
<keyword evidence="4" id="KW-0255">Endonuclease</keyword>
<dbReference type="Pfam" id="PF16640">
    <property type="entry name" value="Big_3_5"/>
    <property type="match status" value="1"/>
</dbReference>
<dbReference type="Gene3D" id="2.60.40.10">
    <property type="entry name" value="Immunoglobulins"/>
    <property type="match status" value="1"/>
</dbReference>
<dbReference type="Proteomes" id="UP000523955">
    <property type="component" value="Unassembled WGS sequence"/>
</dbReference>